<evidence type="ECO:0000313" key="2">
    <source>
        <dbReference type="Proteomes" id="UP000251341"/>
    </source>
</evidence>
<proteinExistence type="predicted"/>
<sequence length="284" mass="31045">MNKITPDALYTEQQALLAAMGHLLKPFAKLGLAKGVPIQAIEELVRHAYVDAAKQACQGDNPERLTSRISTMTGLTRREVGRIQQTPTPELPVTRSAATDLLTYWTSQTGYVDKAKNPIPIPRQGPAPSFEALAATVTKDVHARSLLAEMIRLNLVTHRKTTDTIELLEDIFVHNNDWSQMVGFLGVNVGDHLEAAVTNVLGDGHQHFEQALFADELSAESLTQAKTLISAQWRHLITTLGPELQALMDADKAANRPQDQAVRIGLYALSQAMPSPETSADLSK</sequence>
<keyword evidence="2" id="KW-1185">Reference proteome</keyword>
<dbReference type="RefSeq" id="WP_108402501.1">
    <property type="nucleotide sequence ID" value="NZ_NESP01000001.1"/>
</dbReference>
<reference evidence="1 2" key="1">
    <citation type="submission" date="2017-04" db="EMBL/GenBank/DDBJ databases">
        <title>Unexpected and diverse lifestyles within the genus Limnohabitans.</title>
        <authorList>
            <person name="Kasalicky V."/>
            <person name="Mehrshad M."/>
            <person name="Andrei S.-A."/>
            <person name="Salcher M."/>
            <person name="Kratochvilova H."/>
            <person name="Simek K."/>
            <person name="Ghai R."/>
        </authorList>
    </citation>
    <scope>NUCLEOTIDE SEQUENCE [LARGE SCALE GENOMIC DNA]</scope>
    <source>
        <strain evidence="1 2">MWH-C5</strain>
    </source>
</reference>
<dbReference type="AlphaFoldDB" id="A0A315EW21"/>
<dbReference type="Pfam" id="PF20112">
    <property type="entry name" value="DUF6502"/>
    <property type="match status" value="1"/>
</dbReference>
<dbReference type="InterPro" id="IPR045445">
    <property type="entry name" value="DUF6502"/>
</dbReference>
<organism evidence="1 2">
    <name type="scientific">Limnohabitans curvus</name>
    <dbReference type="NCBI Taxonomy" id="323423"/>
    <lineage>
        <taxon>Bacteria</taxon>
        <taxon>Pseudomonadati</taxon>
        <taxon>Pseudomonadota</taxon>
        <taxon>Betaproteobacteria</taxon>
        <taxon>Burkholderiales</taxon>
        <taxon>Comamonadaceae</taxon>
        <taxon>Limnohabitans</taxon>
    </lineage>
</organism>
<protein>
    <submittedName>
        <fullName evidence="1">Uncharacterized protein</fullName>
    </submittedName>
</protein>
<gene>
    <name evidence="1" type="ORF">B9Z44_11635</name>
</gene>
<comment type="caution">
    <text evidence="1">The sequence shown here is derived from an EMBL/GenBank/DDBJ whole genome shotgun (WGS) entry which is preliminary data.</text>
</comment>
<dbReference type="EMBL" id="NESP01000001">
    <property type="protein sequence ID" value="PUE60162.1"/>
    <property type="molecule type" value="Genomic_DNA"/>
</dbReference>
<evidence type="ECO:0000313" key="1">
    <source>
        <dbReference type="EMBL" id="PUE60162.1"/>
    </source>
</evidence>
<accession>A0A315EW21</accession>
<dbReference type="Proteomes" id="UP000251341">
    <property type="component" value="Unassembled WGS sequence"/>
</dbReference>
<name>A0A315EW21_9BURK</name>